<dbReference type="InterPro" id="IPR052919">
    <property type="entry name" value="TA_system_RNase"/>
</dbReference>
<accession>A0AAV3XBV3</accession>
<protein>
    <submittedName>
        <fullName evidence="2">PilT protein domain protein</fullName>
    </submittedName>
</protein>
<evidence type="ECO:0000313" key="3">
    <source>
        <dbReference type="Proteomes" id="UP001050975"/>
    </source>
</evidence>
<evidence type="ECO:0000259" key="1">
    <source>
        <dbReference type="SMART" id="SM00670"/>
    </source>
</evidence>
<organism evidence="2 3">
    <name type="scientific">Microseira wollei NIES-4236</name>
    <dbReference type="NCBI Taxonomy" id="2530354"/>
    <lineage>
        <taxon>Bacteria</taxon>
        <taxon>Bacillati</taxon>
        <taxon>Cyanobacteriota</taxon>
        <taxon>Cyanophyceae</taxon>
        <taxon>Oscillatoriophycideae</taxon>
        <taxon>Aerosakkonematales</taxon>
        <taxon>Aerosakkonemataceae</taxon>
        <taxon>Microseira</taxon>
    </lineage>
</organism>
<dbReference type="CDD" id="cd09872">
    <property type="entry name" value="PIN_Sll0205-like"/>
    <property type="match status" value="1"/>
</dbReference>
<keyword evidence="3" id="KW-1185">Reference proteome</keyword>
<dbReference type="SMART" id="SM00670">
    <property type="entry name" value="PINc"/>
    <property type="match status" value="1"/>
</dbReference>
<dbReference type="PANTHER" id="PTHR36173">
    <property type="entry name" value="RIBONUCLEASE VAPC16-RELATED"/>
    <property type="match status" value="1"/>
</dbReference>
<gene>
    <name evidence="2" type="ORF">MiSe_36460</name>
</gene>
<dbReference type="InterPro" id="IPR041705">
    <property type="entry name" value="PIN_Sll0205"/>
</dbReference>
<dbReference type="Pfam" id="PF01850">
    <property type="entry name" value="PIN"/>
    <property type="match status" value="1"/>
</dbReference>
<sequence>MLGAVADTHVVIWYIFADPRLSATARTTIEQIAADGNQVAFSSITLAEIVYLTERGRIDVTTLDRLLEALEGDNALLVEIPFDRNIAQALRQVDRVQIPDLPDRIIAATAMYLNVPIISRDRRIQLSDIETIW</sequence>
<evidence type="ECO:0000313" key="2">
    <source>
        <dbReference type="EMBL" id="GET38886.1"/>
    </source>
</evidence>
<proteinExistence type="predicted"/>
<dbReference type="RefSeq" id="WP_226583421.1">
    <property type="nucleotide sequence ID" value="NZ_BLAY01000054.1"/>
</dbReference>
<dbReference type="AlphaFoldDB" id="A0AAV3XBV3"/>
<dbReference type="Proteomes" id="UP001050975">
    <property type="component" value="Unassembled WGS sequence"/>
</dbReference>
<feature type="domain" description="PIN" evidence="1">
    <location>
        <begin position="2"/>
        <end position="126"/>
    </location>
</feature>
<dbReference type="SUPFAM" id="SSF88723">
    <property type="entry name" value="PIN domain-like"/>
    <property type="match status" value="1"/>
</dbReference>
<dbReference type="Gene3D" id="3.40.50.1010">
    <property type="entry name" value="5'-nuclease"/>
    <property type="match status" value="1"/>
</dbReference>
<name>A0AAV3XBV3_9CYAN</name>
<comment type="caution">
    <text evidence="2">The sequence shown here is derived from an EMBL/GenBank/DDBJ whole genome shotgun (WGS) entry which is preliminary data.</text>
</comment>
<dbReference type="InterPro" id="IPR029060">
    <property type="entry name" value="PIN-like_dom_sf"/>
</dbReference>
<dbReference type="PANTHER" id="PTHR36173:SF1">
    <property type="entry name" value="RIBONUCLEASE VAPC22"/>
    <property type="match status" value="1"/>
</dbReference>
<reference evidence="2" key="1">
    <citation type="submission" date="2019-10" db="EMBL/GenBank/DDBJ databases">
        <title>Draft genome sequece of Microseira wollei NIES-4236.</title>
        <authorList>
            <person name="Yamaguchi H."/>
            <person name="Suzuki S."/>
            <person name="Kawachi M."/>
        </authorList>
    </citation>
    <scope>NUCLEOTIDE SEQUENCE</scope>
    <source>
        <strain evidence="2">NIES-4236</strain>
    </source>
</reference>
<dbReference type="InterPro" id="IPR002716">
    <property type="entry name" value="PIN_dom"/>
</dbReference>
<dbReference type="EMBL" id="BLAY01000054">
    <property type="protein sequence ID" value="GET38886.1"/>
    <property type="molecule type" value="Genomic_DNA"/>
</dbReference>